<dbReference type="Proteomes" id="UP000188342">
    <property type="component" value="Unassembled WGS sequence"/>
</dbReference>
<protein>
    <submittedName>
        <fullName evidence="1">Uncharacterized protein</fullName>
    </submittedName>
</protein>
<dbReference type="EMBL" id="FUKQ01000049">
    <property type="protein sequence ID" value="SJN42813.1"/>
    <property type="molecule type" value="Genomic_DNA"/>
</dbReference>
<name>A0A1R4KFL5_9ACTN</name>
<dbReference type="AlphaFoldDB" id="A0A1R4KFL5"/>
<organism evidence="1 2">
    <name type="scientific">Luteococcus japonicus LSP_Lj1</name>
    <dbReference type="NCBI Taxonomy" id="1255658"/>
    <lineage>
        <taxon>Bacteria</taxon>
        <taxon>Bacillati</taxon>
        <taxon>Actinomycetota</taxon>
        <taxon>Actinomycetes</taxon>
        <taxon>Propionibacteriales</taxon>
        <taxon>Propionibacteriaceae</taxon>
        <taxon>Luteococcus</taxon>
    </lineage>
</organism>
<keyword evidence="2" id="KW-1185">Reference proteome</keyword>
<accession>A0A1R4KFL5</accession>
<evidence type="ECO:0000313" key="2">
    <source>
        <dbReference type="Proteomes" id="UP000188342"/>
    </source>
</evidence>
<reference evidence="1 2" key="1">
    <citation type="submission" date="2017-02" db="EMBL/GenBank/DDBJ databases">
        <authorList>
            <person name="Peterson S.W."/>
        </authorList>
    </citation>
    <scope>NUCLEOTIDE SEQUENCE [LARGE SCALE GENOMIC DNA]</scope>
    <source>
        <strain evidence="1 2">LSP_Lj1</strain>
    </source>
</reference>
<sequence>MVCHREETLGVHGVVPFAPAAWSGSRLWGRSGQPNSRGWTCRDMALNER</sequence>
<gene>
    <name evidence="1" type="ORF">FM114_13780</name>
</gene>
<evidence type="ECO:0000313" key="1">
    <source>
        <dbReference type="EMBL" id="SJN42813.1"/>
    </source>
</evidence>
<proteinExistence type="predicted"/>